<proteinExistence type="predicted"/>
<comment type="caution">
    <text evidence="1">The sequence shown here is derived from an EMBL/GenBank/DDBJ whole genome shotgun (WGS) entry which is preliminary data.</text>
</comment>
<protein>
    <submittedName>
        <fullName evidence="1">Uncharacterized protein</fullName>
    </submittedName>
</protein>
<gene>
    <name evidence="1" type="ORF">HX833_03785</name>
</gene>
<dbReference type="EMBL" id="JACASX010000004">
    <property type="protein sequence ID" value="NWK05196.1"/>
    <property type="molecule type" value="Genomic_DNA"/>
</dbReference>
<name>A0A7K4NQ63_9ARCH</name>
<organism evidence="1 2">
    <name type="scientific">Marine Group I thaumarchaeote</name>
    <dbReference type="NCBI Taxonomy" id="2511932"/>
    <lineage>
        <taxon>Archaea</taxon>
        <taxon>Nitrososphaerota</taxon>
        <taxon>Marine Group I</taxon>
    </lineage>
</organism>
<reference evidence="1 2" key="1">
    <citation type="journal article" date="2019" name="Environ. Microbiol.">
        <title>Genomics insights into ecotype formation of ammonia-oxidizing archaea in the deep ocean.</title>
        <authorList>
            <person name="Wang Y."/>
            <person name="Huang J.M."/>
            <person name="Cui G.J."/>
            <person name="Nunoura T."/>
            <person name="Takaki Y."/>
            <person name="Li W.L."/>
            <person name="Li J."/>
            <person name="Gao Z.M."/>
            <person name="Takai K."/>
            <person name="Zhang A.Q."/>
            <person name="Stepanauskas R."/>
        </authorList>
    </citation>
    <scope>NUCLEOTIDE SEQUENCE [LARGE SCALE GENOMIC DNA]</scope>
    <source>
        <strain evidence="1 2">F20</strain>
    </source>
</reference>
<accession>A0A7K4NQ63</accession>
<evidence type="ECO:0000313" key="2">
    <source>
        <dbReference type="Proteomes" id="UP000526196"/>
    </source>
</evidence>
<dbReference type="AlphaFoldDB" id="A0A7K4NQ63"/>
<dbReference type="Proteomes" id="UP000526196">
    <property type="component" value="Unassembled WGS sequence"/>
</dbReference>
<sequence length="114" mass="13401">MMIRRLRKIVSRKKDNALKDEVFTYYTAFYDPSAKEPHCNCKICPGPENNLELLTIDHKRKRTKKDNLSGTSLYKYLKENDYPDGYQVLCFNCNFGKGLYGRCPHLWKDNRNGS</sequence>
<evidence type="ECO:0000313" key="1">
    <source>
        <dbReference type="EMBL" id="NWK05196.1"/>
    </source>
</evidence>